<name>A0A414AKJ3_9FIRM</name>
<dbReference type="EMBL" id="QRZM01000020">
    <property type="protein sequence ID" value="RGV70593.1"/>
    <property type="molecule type" value="Genomic_DNA"/>
</dbReference>
<accession>A0A414AKJ3</accession>
<comment type="caution">
    <text evidence="2">The sequence shown here is derived from an EMBL/GenBank/DDBJ whole genome shotgun (WGS) entry which is preliminary data.</text>
</comment>
<proteinExistence type="predicted"/>
<gene>
    <name evidence="2" type="ORF">DW839_26710</name>
    <name evidence="1" type="ORF">DWW02_27155</name>
</gene>
<organism evidence="2 3">
    <name type="scientific">Enterocloster bolteae</name>
    <dbReference type="NCBI Taxonomy" id="208479"/>
    <lineage>
        <taxon>Bacteria</taxon>
        <taxon>Bacillati</taxon>
        <taxon>Bacillota</taxon>
        <taxon>Clostridia</taxon>
        <taxon>Lachnospirales</taxon>
        <taxon>Lachnospiraceae</taxon>
        <taxon>Enterocloster</taxon>
    </lineage>
</organism>
<evidence type="ECO:0000313" key="4">
    <source>
        <dbReference type="Proteomes" id="UP000284543"/>
    </source>
</evidence>
<sequence length="77" mass="8672">MITKKMFSTINEIQQIQRLASVCPEPVGIHSEDGSIIIDAKSYIGMYAIDFRKPVCIVTESKEFHEAIRDIGKTITD</sequence>
<evidence type="ECO:0000313" key="3">
    <source>
        <dbReference type="Proteomes" id="UP000283975"/>
    </source>
</evidence>
<reference evidence="3 4" key="1">
    <citation type="submission" date="2018-08" db="EMBL/GenBank/DDBJ databases">
        <title>A genome reference for cultivated species of the human gut microbiota.</title>
        <authorList>
            <person name="Zou Y."/>
            <person name="Xue W."/>
            <person name="Luo G."/>
        </authorList>
    </citation>
    <scope>NUCLEOTIDE SEQUENCE [LARGE SCALE GENOMIC DNA]</scope>
    <source>
        <strain evidence="1 4">AF14-18</strain>
        <strain evidence="2 3">AM35-14</strain>
    </source>
</reference>
<dbReference type="RefSeq" id="WP_002573044.1">
    <property type="nucleotide sequence ID" value="NZ_CAUFHZ010000023.1"/>
</dbReference>
<protein>
    <recommendedName>
        <fullName evidence="5">HPr family phosphocarrier protein</fullName>
    </recommendedName>
</protein>
<dbReference type="Proteomes" id="UP000283975">
    <property type="component" value="Unassembled WGS sequence"/>
</dbReference>
<dbReference type="Proteomes" id="UP000284543">
    <property type="component" value="Unassembled WGS sequence"/>
</dbReference>
<dbReference type="EMBL" id="QSHZ01000040">
    <property type="protein sequence ID" value="RHC49789.1"/>
    <property type="molecule type" value="Genomic_DNA"/>
</dbReference>
<evidence type="ECO:0000313" key="2">
    <source>
        <dbReference type="EMBL" id="RHC49789.1"/>
    </source>
</evidence>
<dbReference type="AlphaFoldDB" id="A0A414AKJ3"/>
<evidence type="ECO:0000313" key="1">
    <source>
        <dbReference type="EMBL" id="RGV70593.1"/>
    </source>
</evidence>
<evidence type="ECO:0008006" key="5">
    <source>
        <dbReference type="Google" id="ProtNLM"/>
    </source>
</evidence>